<accession>A0ABD2ABR0</accession>
<dbReference type="Proteomes" id="UP001607302">
    <property type="component" value="Unassembled WGS sequence"/>
</dbReference>
<keyword evidence="2" id="KW-1185">Reference proteome</keyword>
<name>A0ABD2ABR0_VESSQ</name>
<organism evidence="1 2">
    <name type="scientific">Vespula squamosa</name>
    <name type="common">Southern yellow jacket</name>
    <name type="synonym">Wasp</name>
    <dbReference type="NCBI Taxonomy" id="30214"/>
    <lineage>
        <taxon>Eukaryota</taxon>
        <taxon>Metazoa</taxon>
        <taxon>Ecdysozoa</taxon>
        <taxon>Arthropoda</taxon>
        <taxon>Hexapoda</taxon>
        <taxon>Insecta</taxon>
        <taxon>Pterygota</taxon>
        <taxon>Neoptera</taxon>
        <taxon>Endopterygota</taxon>
        <taxon>Hymenoptera</taxon>
        <taxon>Apocrita</taxon>
        <taxon>Aculeata</taxon>
        <taxon>Vespoidea</taxon>
        <taxon>Vespidae</taxon>
        <taxon>Vespinae</taxon>
        <taxon>Vespula</taxon>
    </lineage>
</organism>
<evidence type="ECO:0000313" key="1">
    <source>
        <dbReference type="EMBL" id="KAL2718039.1"/>
    </source>
</evidence>
<dbReference type="AlphaFoldDB" id="A0ABD2ABR0"/>
<gene>
    <name evidence="1" type="ORF">V1478_011915</name>
</gene>
<proteinExistence type="predicted"/>
<dbReference type="EMBL" id="JAUDFV010000152">
    <property type="protein sequence ID" value="KAL2718039.1"/>
    <property type="molecule type" value="Genomic_DNA"/>
</dbReference>
<sequence length="144" mass="17091">MRTNGIRQTRNAAAILAPNAADSAPKRPKIVPSRCREHTAAHFLNLSFVKCKPRDREGVLWVPKIPTCKESVWDRILELLIFIELYDRFFLEKTHVSWTTTWTECIEKTTLPHPTVRFYSYEFTKYHFREIMRYFSLLNDLSVR</sequence>
<reference evidence="1 2" key="1">
    <citation type="journal article" date="2024" name="Ann. Entomol. Soc. Am.">
        <title>Genomic analyses of the southern and eastern yellowjacket wasps (Hymenoptera: Vespidae) reveal evolutionary signatures of social life.</title>
        <authorList>
            <person name="Catto M.A."/>
            <person name="Caine P.B."/>
            <person name="Orr S.E."/>
            <person name="Hunt B.G."/>
            <person name="Goodisman M.A.D."/>
        </authorList>
    </citation>
    <scope>NUCLEOTIDE SEQUENCE [LARGE SCALE GENOMIC DNA]</scope>
    <source>
        <strain evidence="1">233</strain>
        <tissue evidence="1">Head and thorax</tissue>
    </source>
</reference>
<evidence type="ECO:0000313" key="2">
    <source>
        <dbReference type="Proteomes" id="UP001607302"/>
    </source>
</evidence>
<comment type="caution">
    <text evidence="1">The sequence shown here is derived from an EMBL/GenBank/DDBJ whole genome shotgun (WGS) entry which is preliminary data.</text>
</comment>
<protein>
    <submittedName>
        <fullName evidence="1">Uncharacterized protein</fullName>
    </submittedName>
</protein>